<sequence length="314" mass="32497">MIDFWRLDVLVHTGPVNPKNAGRYWTVVVGVPLIAAVIAAWVTALLLGNNAREQLDQVTSVYGMVVAVVLAVITAIGGSPAPPQQDPSDTDGRARWPLAVTTVIAVVAGSVGMTWLDRVSAGEKATMVAPPSPTASASAETSSPTAPGTGAPSSPLPASPVATPSARPAGVTTPCADVKPQSGDPQRLHSCTRLTIRHGDAIDLDTSGPQFGKPSSRSTAGPVLYDIYLNNASEGSYLEDDTGKGIAKIGGLPSYRACRSSAAYDDEVRPVEVGDLICIKTELGRYAMAFVIEAPRGSNPVLVADFIVWKGAAG</sequence>
<feature type="transmembrane region" description="Helical" evidence="2">
    <location>
        <begin position="59"/>
        <end position="76"/>
    </location>
</feature>
<evidence type="ECO:0000256" key="2">
    <source>
        <dbReference type="SAM" id="Phobius"/>
    </source>
</evidence>
<dbReference type="Proteomes" id="UP000587527">
    <property type="component" value="Unassembled WGS sequence"/>
</dbReference>
<feature type="transmembrane region" description="Helical" evidence="2">
    <location>
        <begin position="96"/>
        <end position="116"/>
    </location>
</feature>
<keyword evidence="4" id="KW-1185">Reference proteome</keyword>
<dbReference type="EMBL" id="JACHMN010000001">
    <property type="protein sequence ID" value="MBB5866865.1"/>
    <property type="molecule type" value="Genomic_DNA"/>
</dbReference>
<keyword evidence="2" id="KW-0812">Transmembrane</keyword>
<organism evidence="3 4">
    <name type="scientific">Allocatelliglobosispora scoriae</name>
    <dbReference type="NCBI Taxonomy" id="643052"/>
    <lineage>
        <taxon>Bacteria</taxon>
        <taxon>Bacillati</taxon>
        <taxon>Actinomycetota</taxon>
        <taxon>Actinomycetes</taxon>
        <taxon>Micromonosporales</taxon>
        <taxon>Micromonosporaceae</taxon>
        <taxon>Allocatelliglobosispora</taxon>
    </lineage>
</organism>
<feature type="transmembrane region" description="Helical" evidence="2">
    <location>
        <begin position="24"/>
        <end position="47"/>
    </location>
</feature>
<evidence type="ECO:0000256" key="1">
    <source>
        <dbReference type="SAM" id="MobiDB-lite"/>
    </source>
</evidence>
<gene>
    <name evidence="3" type="ORF">F4553_000244</name>
</gene>
<dbReference type="AlphaFoldDB" id="A0A841BGV4"/>
<feature type="region of interest" description="Disordered" evidence="1">
    <location>
        <begin position="127"/>
        <end position="189"/>
    </location>
</feature>
<keyword evidence="2" id="KW-0472">Membrane</keyword>
<reference evidence="3 4" key="1">
    <citation type="submission" date="2020-08" db="EMBL/GenBank/DDBJ databases">
        <title>Sequencing the genomes of 1000 actinobacteria strains.</title>
        <authorList>
            <person name="Klenk H.-P."/>
        </authorList>
    </citation>
    <scope>NUCLEOTIDE SEQUENCE [LARGE SCALE GENOMIC DNA]</scope>
    <source>
        <strain evidence="3 4">DSM 45362</strain>
    </source>
</reference>
<proteinExistence type="predicted"/>
<dbReference type="RefSeq" id="WP_184830981.1">
    <property type="nucleotide sequence ID" value="NZ_JACHMN010000001.1"/>
</dbReference>
<accession>A0A841BGV4</accession>
<evidence type="ECO:0000313" key="4">
    <source>
        <dbReference type="Proteomes" id="UP000587527"/>
    </source>
</evidence>
<protein>
    <submittedName>
        <fullName evidence="3">Uncharacterized protein</fullName>
    </submittedName>
</protein>
<keyword evidence="2" id="KW-1133">Transmembrane helix</keyword>
<name>A0A841BGV4_9ACTN</name>
<comment type="caution">
    <text evidence="3">The sequence shown here is derived from an EMBL/GenBank/DDBJ whole genome shotgun (WGS) entry which is preliminary data.</text>
</comment>
<feature type="compositionally biased region" description="Low complexity" evidence="1">
    <location>
        <begin position="134"/>
        <end position="153"/>
    </location>
</feature>
<evidence type="ECO:0000313" key="3">
    <source>
        <dbReference type="EMBL" id="MBB5866865.1"/>
    </source>
</evidence>